<feature type="compositionally biased region" description="Basic residues" evidence="1">
    <location>
        <begin position="48"/>
        <end position="62"/>
    </location>
</feature>
<evidence type="ECO:0000256" key="1">
    <source>
        <dbReference type="SAM" id="MobiDB-lite"/>
    </source>
</evidence>
<keyword evidence="3" id="KW-1185">Reference proteome</keyword>
<gene>
    <name evidence="2" type="ORF">EJB05_01878</name>
</gene>
<feature type="region of interest" description="Disordered" evidence="1">
    <location>
        <begin position="86"/>
        <end position="124"/>
    </location>
</feature>
<proteinExistence type="predicted"/>
<dbReference type="EMBL" id="RWGY01000002">
    <property type="protein sequence ID" value="TVU50505.1"/>
    <property type="molecule type" value="Genomic_DNA"/>
</dbReference>
<dbReference type="Proteomes" id="UP000324897">
    <property type="component" value="Chromosome 6"/>
</dbReference>
<sequence length="208" mass="23867">MVDRWGDTFCYQYVEKPPYAPRQLINGRVTIKGEECKVTPEKEELPKKTHMLKKKEPKKSAPKQKEPKTALTKKVKMRIIGGIKRTFTGRSRRSSSTSGLESSLPPVHGAPPPAVEPVEPPPPDEPILRFLEQQEHIIPRSEEERNRINGLAVRDFQHLRVFDPQFLHAIGLLNNFENALRYTSLADFYDTTELGTRWLSIEFHASLQ</sequence>
<feature type="non-terminal residue" evidence="2">
    <location>
        <position position="208"/>
    </location>
</feature>
<feature type="compositionally biased region" description="Low complexity" evidence="1">
    <location>
        <begin position="94"/>
        <end position="107"/>
    </location>
</feature>
<feature type="non-terminal residue" evidence="2">
    <location>
        <position position="1"/>
    </location>
</feature>
<name>A0A5J9WRJ5_9POAL</name>
<evidence type="ECO:0000313" key="3">
    <source>
        <dbReference type="Proteomes" id="UP000324897"/>
    </source>
</evidence>
<dbReference type="AlphaFoldDB" id="A0A5J9WRJ5"/>
<organism evidence="2 3">
    <name type="scientific">Eragrostis curvula</name>
    <name type="common">weeping love grass</name>
    <dbReference type="NCBI Taxonomy" id="38414"/>
    <lineage>
        <taxon>Eukaryota</taxon>
        <taxon>Viridiplantae</taxon>
        <taxon>Streptophyta</taxon>
        <taxon>Embryophyta</taxon>
        <taxon>Tracheophyta</taxon>
        <taxon>Spermatophyta</taxon>
        <taxon>Magnoliopsida</taxon>
        <taxon>Liliopsida</taxon>
        <taxon>Poales</taxon>
        <taxon>Poaceae</taxon>
        <taxon>PACMAD clade</taxon>
        <taxon>Chloridoideae</taxon>
        <taxon>Eragrostideae</taxon>
        <taxon>Eragrostidinae</taxon>
        <taxon>Eragrostis</taxon>
    </lineage>
</organism>
<dbReference type="Gramene" id="TVU50505">
    <property type="protein sequence ID" value="TVU50505"/>
    <property type="gene ID" value="EJB05_01878"/>
</dbReference>
<evidence type="ECO:0000313" key="2">
    <source>
        <dbReference type="EMBL" id="TVU50505.1"/>
    </source>
</evidence>
<reference evidence="2 3" key="1">
    <citation type="journal article" date="2019" name="Sci. Rep.">
        <title>A high-quality genome of Eragrostis curvula grass provides insights into Poaceae evolution and supports new strategies to enhance forage quality.</title>
        <authorList>
            <person name="Carballo J."/>
            <person name="Santos B.A.C.M."/>
            <person name="Zappacosta D."/>
            <person name="Garbus I."/>
            <person name="Selva J.P."/>
            <person name="Gallo C.A."/>
            <person name="Diaz A."/>
            <person name="Albertini E."/>
            <person name="Caccamo M."/>
            <person name="Echenique V."/>
        </authorList>
    </citation>
    <scope>NUCLEOTIDE SEQUENCE [LARGE SCALE GENOMIC DNA]</scope>
    <source>
        <strain evidence="3">cv. Victoria</strain>
        <tissue evidence="2">Leaf</tissue>
    </source>
</reference>
<feature type="region of interest" description="Disordered" evidence="1">
    <location>
        <begin position="40"/>
        <end position="72"/>
    </location>
</feature>
<protein>
    <submittedName>
        <fullName evidence="2">Uncharacterized protein</fullName>
    </submittedName>
</protein>
<feature type="compositionally biased region" description="Pro residues" evidence="1">
    <location>
        <begin position="108"/>
        <end position="124"/>
    </location>
</feature>
<accession>A0A5J9WRJ5</accession>
<comment type="caution">
    <text evidence="2">The sequence shown here is derived from an EMBL/GenBank/DDBJ whole genome shotgun (WGS) entry which is preliminary data.</text>
</comment>